<evidence type="ECO:0000256" key="2">
    <source>
        <dbReference type="ARBA" id="ARBA00022448"/>
    </source>
</evidence>
<keyword evidence="8" id="KW-1185">Reference proteome</keyword>
<feature type="transmembrane region" description="Helical" evidence="6">
    <location>
        <begin position="373"/>
        <end position="392"/>
    </location>
</feature>
<gene>
    <name evidence="7" type="ORF">GCM10023149_07160</name>
</gene>
<evidence type="ECO:0000256" key="6">
    <source>
        <dbReference type="SAM" id="Phobius"/>
    </source>
</evidence>
<feature type="transmembrane region" description="Helical" evidence="6">
    <location>
        <begin position="211"/>
        <end position="229"/>
    </location>
</feature>
<sequence length="531" mass="59801">MSAEIPVFRTWVPEWLIRLGLLLLVLPGIVLFSLSISNINAAAGYYGISPNDAQYSMIILYASTASFVVLEKRFFRSIACKEYLLIVVLILVATCYICYIVKSFYVLLIFRFLQGMLTSCTLSITLTLMFSRLHNERSKEIGYSVVYCVLLCVSPLSTLFTAQIIDDFNFNVIYKCAMFSFIPGGVLMTVMMNNIRLDRKLPLYQLDWPSFLLYSAALCLIGYVMVYGQQYEWLDDTRIEMSLIAIGLLLITFVVRQLYAKRPYFYIQAFGHRNFLLAVLLLFVFYISRGSFGITTSYMGSVLGIDPINMGYLLIYNIAAIVVSVTIASRLILQKTPTRLILIYGFSLLLVFHLYMCFMFGSQANSIDLIFPLILQGLGAGMLMVPIILFVVSSSPIQYGTTGSAVGIFVRFTGFCSSIALVNYFQLYQQKDHVNRFQDQLGGTSGLLSQRLNLYKQVLTGKGMATDQAIKASTALLNKGITQQAQLRSAVDYYQMISWMLLAVILVIALFPSISRTIIRLKNDQPAPIVY</sequence>
<dbReference type="EMBL" id="BAABFT010000002">
    <property type="protein sequence ID" value="GAA4311979.1"/>
    <property type="molecule type" value="Genomic_DNA"/>
</dbReference>
<dbReference type="Pfam" id="PF07690">
    <property type="entry name" value="MFS_1"/>
    <property type="match status" value="1"/>
</dbReference>
<evidence type="ECO:0000313" key="7">
    <source>
        <dbReference type="EMBL" id="GAA4311979.1"/>
    </source>
</evidence>
<dbReference type="RefSeq" id="WP_345209627.1">
    <property type="nucleotide sequence ID" value="NZ_BAABFT010000002.1"/>
</dbReference>
<feature type="transmembrane region" description="Helical" evidence="6">
    <location>
        <begin position="496"/>
        <end position="514"/>
    </location>
</feature>
<dbReference type="Gene3D" id="1.20.1250.20">
    <property type="entry name" value="MFS general substrate transporter like domains"/>
    <property type="match status" value="1"/>
</dbReference>
<feature type="transmembrane region" description="Helical" evidence="6">
    <location>
        <begin position="314"/>
        <end position="333"/>
    </location>
</feature>
<evidence type="ECO:0000256" key="1">
    <source>
        <dbReference type="ARBA" id="ARBA00004141"/>
    </source>
</evidence>
<dbReference type="SUPFAM" id="SSF103473">
    <property type="entry name" value="MFS general substrate transporter"/>
    <property type="match status" value="1"/>
</dbReference>
<comment type="caution">
    <text evidence="7">The sequence shown here is derived from an EMBL/GenBank/DDBJ whole genome shotgun (WGS) entry which is preliminary data.</text>
</comment>
<reference evidence="8" key="1">
    <citation type="journal article" date="2019" name="Int. J. Syst. Evol. Microbiol.">
        <title>The Global Catalogue of Microorganisms (GCM) 10K type strain sequencing project: providing services to taxonomists for standard genome sequencing and annotation.</title>
        <authorList>
            <consortium name="The Broad Institute Genomics Platform"/>
            <consortium name="The Broad Institute Genome Sequencing Center for Infectious Disease"/>
            <person name="Wu L."/>
            <person name="Ma J."/>
        </authorList>
    </citation>
    <scope>NUCLEOTIDE SEQUENCE [LARGE SCALE GENOMIC DNA]</scope>
    <source>
        <strain evidence="8">JCM 17705</strain>
    </source>
</reference>
<feature type="transmembrane region" description="Helical" evidence="6">
    <location>
        <begin position="21"/>
        <end position="47"/>
    </location>
</feature>
<feature type="transmembrane region" description="Helical" evidence="6">
    <location>
        <begin position="340"/>
        <end position="361"/>
    </location>
</feature>
<evidence type="ECO:0000256" key="4">
    <source>
        <dbReference type="ARBA" id="ARBA00022989"/>
    </source>
</evidence>
<evidence type="ECO:0000313" key="8">
    <source>
        <dbReference type="Proteomes" id="UP001500582"/>
    </source>
</evidence>
<feature type="transmembrane region" description="Helical" evidence="6">
    <location>
        <begin position="141"/>
        <end position="160"/>
    </location>
</feature>
<dbReference type="PANTHER" id="PTHR42718:SF9">
    <property type="entry name" value="MAJOR FACILITATOR SUPERFAMILY MULTIDRUG TRANSPORTER MFSC"/>
    <property type="match status" value="1"/>
</dbReference>
<keyword evidence="3 6" id="KW-0812">Transmembrane</keyword>
<feature type="transmembrane region" description="Helical" evidence="6">
    <location>
        <begin position="83"/>
        <end position="102"/>
    </location>
</feature>
<dbReference type="InterPro" id="IPR011701">
    <property type="entry name" value="MFS"/>
</dbReference>
<keyword evidence="4 6" id="KW-1133">Transmembrane helix</keyword>
<evidence type="ECO:0000256" key="3">
    <source>
        <dbReference type="ARBA" id="ARBA00022692"/>
    </source>
</evidence>
<accession>A0ABP8FVP1</accession>
<dbReference type="InterPro" id="IPR036259">
    <property type="entry name" value="MFS_trans_sf"/>
</dbReference>
<evidence type="ECO:0000256" key="5">
    <source>
        <dbReference type="ARBA" id="ARBA00023136"/>
    </source>
</evidence>
<protein>
    <submittedName>
        <fullName evidence="7">MFS transporter</fullName>
    </submittedName>
</protein>
<comment type="subcellular location">
    <subcellularLocation>
        <location evidence="1">Membrane</location>
        <topology evidence="1">Multi-pass membrane protein</topology>
    </subcellularLocation>
</comment>
<feature type="transmembrane region" description="Helical" evidence="6">
    <location>
        <begin position="241"/>
        <end position="259"/>
    </location>
</feature>
<dbReference type="Proteomes" id="UP001500582">
    <property type="component" value="Unassembled WGS sequence"/>
</dbReference>
<organism evidence="7 8">
    <name type="scientific">Mucilaginibacter gynuensis</name>
    <dbReference type="NCBI Taxonomy" id="1302236"/>
    <lineage>
        <taxon>Bacteria</taxon>
        <taxon>Pseudomonadati</taxon>
        <taxon>Bacteroidota</taxon>
        <taxon>Sphingobacteriia</taxon>
        <taxon>Sphingobacteriales</taxon>
        <taxon>Sphingobacteriaceae</taxon>
        <taxon>Mucilaginibacter</taxon>
    </lineage>
</organism>
<feature type="transmembrane region" description="Helical" evidence="6">
    <location>
        <begin position="404"/>
        <end position="425"/>
    </location>
</feature>
<feature type="transmembrane region" description="Helical" evidence="6">
    <location>
        <begin position="53"/>
        <end position="71"/>
    </location>
</feature>
<feature type="transmembrane region" description="Helical" evidence="6">
    <location>
        <begin position="275"/>
        <end position="294"/>
    </location>
</feature>
<keyword evidence="2" id="KW-0813">Transport</keyword>
<keyword evidence="5 6" id="KW-0472">Membrane</keyword>
<proteinExistence type="predicted"/>
<name>A0ABP8FVP1_9SPHI</name>
<dbReference type="PANTHER" id="PTHR42718">
    <property type="entry name" value="MAJOR FACILITATOR SUPERFAMILY MULTIDRUG TRANSPORTER MFSC"/>
    <property type="match status" value="1"/>
</dbReference>
<feature type="transmembrane region" description="Helical" evidence="6">
    <location>
        <begin position="108"/>
        <end position="129"/>
    </location>
</feature>